<sequence length="310" mass="35386">MERSEIIASCLSNANESYWIQQLVVIRWPSGFLCPSCGSPDAFAISTRRLPLYECNSCGRQTSLTSGTIMERSRTPVRLWMLAIYLHSFPEGICALHLANLIGTTYKTAWLICHKIRHAMAHAEQNELLKGIVRINFAQYGRPYNPTIYRHPQEQPLLIGASMDGQGEFTHIKIKQAIEECSFPQFTCPLNKHPFIRKHVDPRAIEVIAVTKKYSKDRNIQLIGMSQTASRWINSVFKGIGAKHLQVYLDQYCYGYNITRKITAQTSDAFSHLIRLCTTTSAMTYPQLISKPNLQPQLRMQYAHYLRNAS</sequence>
<evidence type="ECO:0000259" key="1">
    <source>
        <dbReference type="Pfam" id="PF12760"/>
    </source>
</evidence>
<keyword evidence="3" id="KW-1185">Reference proteome</keyword>
<evidence type="ECO:0000313" key="3">
    <source>
        <dbReference type="Proteomes" id="UP000515679"/>
    </source>
</evidence>
<feature type="domain" description="Transposase zinc-ribbon" evidence="1">
    <location>
        <begin position="23"/>
        <end position="61"/>
    </location>
</feature>
<dbReference type="KEGG" id="cchl:FPL14_02050"/>
<name>A0A7G5BT31_9BACL</name>
<protein>
    <submittedName>
        <fullName evidence="2">Transposase</fullName>
    </submittedName>
</protein>
<organism evidence="2 3">
    <name type="scientific">Cohnella cholangitidis</name>
    <dbReference type="NCBI Taxonomy" id="2598458"/>
    <lineage>
        <taxon>Bacteria</taxon>
        <taxon>Bacillati</taxon>
        <taxon>Bacillota</taxon>
        <taxon>Bacilli</taxon>
        <taxon>Bacillales</taxon>
        <taxon>Paenibacillaceae</taxon>
        <taxon>Cohnella</taxon>
    </lineage>
</organism>
<proteinExistence type="predicted"/>
<dbReference type="Proteomes" id="UP000515679">
    <property type="component" value="Chromosome"/>
</dbReference>
<dbReference type="EMBL" id="CP041969">
    <property type="protein sequence ID" value="QMV40115.1"/>
    <property type="molecule type" value="Genomic_DNA"/>
</dbReference>
<dbReference type="Pfam" id="PF12760">
    <property type="entry name" value="Zn_ribbon_IS1595"/>
    <property type="match status" value="1"/>
</dbReference>
<reference evidence="2 3" key="1">
    <citation type="submission" date="2019-07" db="EMBL/GenBank/DDBJ databases">
        <authorList>
            <person name="Kim J.K."/>
            <person name="Cheong H.-M."/>
            <person name="Choi Y."/>
            <person name="Hwang K.J."/>
            <person name="Lee S."/>
            <person name="Choi C."/>
        </authorList>
    </citation>
    <scope>NUCLEOTIDE SEQUENCE [LARGE SCALE GENOMIC DNA]</scope>
    <source>
        <strain evidence="2 3">KS 22</strain>
    </source>
</reference>
<dbReference type="AlphaFoldDB" id="A0A7G5BT31"/>
<evidence type="ECO:0000313" key="2">
    <source>
        <dbReference type="EMBL" id="QMV40115.1"/>
    </source>
</evidence>
<gene>
    <name evidence="2" type="ORF">FPL14_02050</name>
</gene>
<dbReference type="InterPro" id="IPR024442">
    <property type="entry name" value="Transposase_Zn_ribbon"/>
</dbReference>
<accession>A0A7G5BT31</accession>
<dbReference type="RefSeq" id="WP_182301476.1">
    <property type="nucleotide sequence ID" value="NZ_CP041969.1"/>
</dbReference>